<gene>
    <name evidence="2" type="ORF">MFU01_29010</name>
    <name evidence="3" type="ORF">SAMN05443572_101109</name>
</gene>
<dbReference type="EMBL" id="BJXR01000026">
    <property type="protein sequence ID" value="GEN07864.1"/>
    <property type="molecule type" value="Genomic_DNA"/>
</dbReference>
<evidence type="ECO:0000313" key="2">
    <source>
        <dbReference type="EMBL" id="GEN07864.1"/>
    </source>
</evidence>
<dbReference type="Proteomes" id="UP000183760">
    <property type="component" value="Unassembled WGS sequence"/>
</dbReference>
<organism evidence="2 5">
    <name type="scientific">Myxococcus fulvus</name>
    <dbReference type="NCBI Taxonomy" id="33"/>
    <lineage>
        <taxon>Bacteria</taxon>
        <taxon>Pseudomonadati</taxon>
        <taxon>Myxococcota</taxon>
        <taxon>Myxococcia</taxon>
        <taxon>Myxococcales</taxon>
        <taxon>Cystobacterineae</taxon>
        <taxon>Myxococcaceae</taxon>
        <taxon>Myxococcus</taxon>
    </lineage>
</organism>
<name>A0A511T139_MYXFU</name>
<proteinExistence type="predicted"/>
<evidence type="ECO:0000313" key="3">
    <source>
        <dbReference type="EMBL" id="SES77260.1"/>
    </source>
</evidence>
<evidence type="ECO:0000313" key="5">
    <source>
        <dbReference type="Proteomes" id="UP000321514"/>
    </source>
</evidence>
<evidence type="ECO:0000313" key="4">
    <source>
        <dbReference type="Proteomes" id="UP000183760"/>
    </source>
</evidence>
<keyword evidence="4" id="KW-1185">Reference proteome</keyword>
<keyword evidence="1" id="KW-1133">Transmembrane helix</keyword>
<reference evidence="2 5" key="2">
    <citation type="submission" date="2019-07" db="EMBL/GenBank/DDBJ databases">
        <title>Whole genome shotgun sequence of Myxococcus fulvus NBRC 100333.</title>
        <authorList>
            <person name="Hosoyama A."/>
            <person name="Uohara A."/>
            <person name="Ohji S."/>
            <person name="Ichikawa N."/>
        </authorList>
    </citation>
    <scope>NUCLEOTIDE SEQUENCE [LARGE SCALE GENOMIC DNA]</scope>
    <source>
        <strain evidence="2 5">NBRC 100333</strain>
    </source>
</reference>
<sequence length="132" mass="14683">MDGGLAVFGFGLFLLSIAGLYARTAYSLVVALLVLAVASMGMAFSESKKLRELSLGLSVALLLLATVSLATGTVWWLTLGTFLFAVAFGVLWAEFRFSTFGNVRREDLPVHQHHPARRMNVHWPWHRRRSVH</sequence>
<dbReference type="AlphaFoldDB" id="A0A511T139"/>
<dbReference type="Proteomes" id="UP000321514">
    <property type="component" value="Unassembled WGS sequence"/>
</dbReference>
<protein>
    <submittedName>
        <fullName evidence="2">Uncharacterized protein</fullName>
    </submittedName>
</protein>
<keyword evidence="1" id="KW-0472">Membrane</keyword>
<comment type="caution">
    <text evidence="2">The sequence shown here is derived from an EMBL/GenBank/DDBJ whole genome shotgun (WGS) entry which is preliminary data.</text>
</comment>
<dbReference type="RefSeq" id="WP_046710445.1">
    <property type="nucleotide sequence ID" value="NZ_BJXR01000026.1"/>
</dbReference>
<keyword evidence="1" id="KW-0812">Transmembrane</keyword>
<dbReference type="OrthoDB" id="5522267at2"/>
<feature type="transmembrane region" description="Helical" evidence="1">
    <location>
        <begin position="75"/>
        <end position="95"/>
    </location>
</feature>
<dbReference type="EMBL" id="FOIB01000001">
    <property type="protein sequence ID" value="SES77260.1"/>
    <property type="molecule type" value="Genomic_DNA"/>
</dbReference>
<evidence type="ECO:0000256" key="1">
    <source>
        <dbReference type="SAM" id="Phobius"/>
    </source>
</evidence>
<reference evidence="3 4" key="1">
    <citation type="submission" date="2016-10" db="EMBL/GenBank/DDBJ databases">
        <authorList>
            <person name="Varghese N."/>
            <person name="Submissions S."/>
        </authorList>
    </citation>
    <scope>NUCLEOTIDE SEQUENCE [LARGE SCALE GENOMIC DNA]</scope>
    <source>
        <strain evidence="3 4">DSM 16525</strain>
    </source>
</reference>
<accession>A0A511T139</accession>
<feature type="transmembrane region" description="Helical" evidence="1">
    <location>
        <begin position="28"/>
        <end position="45"/>
    </location>
</feature>